<sequence length="125" mass="14203">MSRGEGTESNPYSTVLYLLQLRYHLLITSSLSLLMASDSSSKWMMENGDIPHVLAVDDNIIDRTLVEKHLKNSSCKVTTAENRLKALEYIGYMNTSRENKRIIPANLEKKEEKKTTGNMNIIVQN</sequence>
<proteinExistence type="predicted"/>
<evidence type="ECO:0000313" key="1">
    <source>
        <dbReference type="EMBL" id="AES65860.1"/>
    </source>
</evidence>
<gene>
    <name evidence="1" type="ordered locus">MTR_2g050020</name>
</gene>
<dbReference type="AlphaFoldDB" id="G7IQH6"/>
<dbReference type="PaxDb" id="3880-AES65860"/>
<keyword evidence="3" id="KW-1185">Reference proteome</keyword>
<name>G7IQH6_MEDTR</name>
<reference evidence="2" key="3">
    <citation type="submission" date="2015-04" db="UniProtKB">
        <authorList>
            <consortium name="EnsemblPlants"/>
        </authorList>
    </citation>
    <scope>IDENTIFICATION</scope>
    <source>
        <strain evidence="2">cv. Jemalong A17</strain>
    </source>
</reference>
<dbReference type="InterPro" id="IPR011006">
    <property type="entry name" value="CheY-like_superfamily"/>
</dbReference>
<evidence type="ECO:0000313" key="3">
    <source>
        <dbReference type="Proteomes" id="UP000002051"/>
    </source>
</evidence>
<evidence type="ECO:0000313" key="2">
    <source>
        <dbReference type="EnsemblPlants" id="AES65860"/>
    </source>
</evidence>
<dbReference type="HOGENOM" id="CLU_1995995_0_0_1"/>
<organism evidence="1 3">
    <name type="scientific">Medicago truncatula</name>
    <name type="common">Barrel medic</name>
    <name type="synonym">Medicago tribuloides</name>
    <dbReference type="NCBI Taxonomy" id="3880"/>
    <lineage>
        <taxon>Eukaryota</taxon>
        <taxon>Viridiplantae</taxon>
        <taxon>Streptophyta</taxon>
        <taxon>Embryophyta</taxon>
        <taxon>Tracheophyta</taxon>
        <taxon>Spermatophyta</taxon>
        <taxon>Magnoliopsida</taxon>
        <taxon>eudicotyledons</taxon>
        <taxon>Gunneridae</taxon>
        <taxon>Pentapetalae</taxon>
        <taxon>rosids</taxon>
        <taxon>fabids</taxon>
        <taxon>Fabales</taxon>
        <taxon>Fabaceae</taxon>
        <taxon>Papilionoideae</taxon>
        <taxon>50 kb inversion clade</taxon>
        <taxon>NPAAA clade</taxon>
        <taxon>Hologalegina</taxon>
        <taxon>IRL clade</taxon>
        <taxon>Trifolieae</taxon>
        <taxon>Medicago</taxon>
    </lineage>
</organism>
<dbReference type="SUPFAM" id="SSF52172">
    <property type="entry name" value="CheY-like"/>
    <property type="match status" value="1"/>
</dbReference>
<dbReference type="STRING" id="3880.G7IQH6"/>
<dbReference type="EMBL" id="CM001218">
    <property type="protein sequence ID" value="AES65860.1"/>
    <property type="molecule type" value="Genomic_DNA"/>
</dbReference>
<dbReference type="EnsemblPlants" id="AES65860">
    <property type="protein sequence ID" value="AES65860"/>
    <property type="gene ID" value="MTR_2g050020"/>
</dbReference>
<reference evidence="1 3" key="2">
    <citation type="journal article" date="2014" name="BMC Genomics">
        <title>An improved genome release (version Mt4.0) for the model legume Medicago truncatula.</title>
        <authorList>
            <person name="Tang H."/>
            <person name="Krishnakumar V."/>
            <person name="Bidwell S."/>
            <person name="Rosen B."/>
            <person name="Chan A."/>
            <person name="Zhou S."/>
            <person name="Gentzbittel L."/>
            <person name="Childs K.L."/>
            <person name="Yandell M."/>
            <person name="Gundlach H."/>
            <person name="Mayer K.F."/>
            <person name="Schwartz D.C."/>
            <person name="Town C.D."/>
        </authorList>
    </citation>
    <scope>GENOME REANNOTATION</scope>
    <source>
        <strain evidence="2 3">cv. Jemalong A17</strain>
    </source>
</reference>
<accession>G7IQH6</accession>
<protein>
    <submittedName>
        <fullName evidence="1">Response regulator, putative</fullName>
    </submittedName>
</protein>
<dbReference type="Gene3D" id="3.40.50.2300">
    <property type="match status" value="1"/>
</dbReference>
<reference evidence="1 3" key="1">
    <citation type="journal article" date="2011" name="Nature">
        <title>The Medicago genome provides insight into the evolution of rhizobial symbioses.</title>
        <authorList>
            <person name="Young N.D."/>
            <person name="Debelle F."/>
            <person name="Oldroyd G.E."/>
            <person name="Geurts R."/>
            <person name="Cannon S.B."/>
            <person name="Udvardi M.K."/>
            <person name="Benedito V.A."/>
            <person name="Mayer K.F."/>
            <person name="Gouzy J."/>
            <person name="Schoof H."/>
            <person name="Van de Peer Y."/>
            <person name="Proost S."/>
            <person name="Cook D.R."/>
            <person name="Meyers B.C."/>
            <person name="Spannagl M."/>
            <person name="Cheung F."/>
            <person name="De Mita S."/>
            <person name="Krishnakumar V."/>
            <person name="Gundlach H."/>
            <person name="Zhou S."/>
            <person name="Mudge J."/>
            <person name="Bharti A.K."/>
            <person name="Murray J.D."/>
            <person name="Naoumkina M.A."/>
            <person name="Rosen B."/>
            <person name="Silverstein K.A."/>
            <person name="Tang H."/>
            <person name="Rombauts S."/>
            <person name="Zhao P.X."/>
            <person name="Zhou P."/>
            <person name="Barbe V."/>
            <person name="Bardou P."/>
            <person name="Bechner M."/>
            <person name="Bellec A."/>
            <person name="Berger A."/>
            <person name="Berges H."/>
            <person name="Bidwell S."/>
            <person name="Bisseling T."/>
            <person name="Choisne N."/>
            <person name="Couloux A."/>
            <person name="Denny R."/>
            <person name="Deshpande S."/>
            <person name="Dai X."/>
            <person name="Doyle J.J."/>
            <person name="Dudez A.M."/>
            <person name="Farmer A.D."/>
            <person name="Fouteau S."/>
            <person name="Franken C."/>
            <person name="Gibelin C."/>
            <person name="Gish J."/>
            <person name="Goldstein S."/>
            <person name="Gonzalez A.J."/>
            <person name="Green P.J."/>
            <person name="Hallab A."/>
            <person name="Hartog M."/>
            <person name="Hua A."/>
            <person name="Humphray S.J."/>
            <person name="Jeong D.H."/>
            <person name="Jing Y."/>
            <person name="Jocker A."/>
            <person name="Kenton S.M."/>
            <person name="Kim D.J."/>
            <person name="Klee K."/>
            <person name="Lai H."/>
            <person name="Lang C."/>
            <person name="Lin S."/>
            <person name="Macmil S.L."/>
            <person name="Magdelenat G."/>
            <person name="Matthews L."/>
            <person name="McCorrison J."/>
            <person name="Monaghan E.L."/>
            <person name="Mun J.H."/>
            <person name="Najar F.Z."/>
            <person name="Nicholson C."/>
            <person name="Noirot C."/>
            <person name="O'Bleness M."/>
            <person name="Paule C.R."/>
            <person name="Poulain J."/>
            <person name="Prion F."/>
            <person name="Qin B."/>
            <person name="Qu C."/>
            <person name="Retzel E.F."/>
            <person name="Riddle C."/>
            <person name="Sallet E."/>
            <person name="Samain S."/>
            <person name="Samson N."/>
            <person name="Sanders I."/>
            <person name="Saurat O."/>
            <person name="Scarpelli C."/>
            <person name="Schiex T."/>
            <person name="Segurens B."/>
            <person name="Severin A.J."/>
            <person name="Sherrier D.J."/>
            <person name="Shi R."/>
            <person name="Sims S."/>
            <person name="Singer S.R."/>
            <person name="Sinharoy S."/>
            <person name="Sterck L."/>
            <person name="Viollet A."/>
            <person name="Wang B.B."/>
            <person name="Wang K."/>
            <person name="Wang M."/>
            <person name="Wang X."/>
            <person name="Warfsmann J."/>
            <person name="Weissenbach J."/>
            <person name="White D.D."/>
            <person name="White J.D."/>
            <person name="Wiley G.B."/>
            <person name="Wincker P."/>
            <person name="Xing Y."/>
            <person name="Yang L."/>
            <person name="Yao Z."/>
            <person name="Ying F."/>
            <person name="Zhai J."/>
            <person name="Zhou L."/>
            <person name="Zuber A."/>
            <person name="Denarie J."/>
            <person name="Dixon R.A."/>
            <person name="May G.D."/>
            <person name="Schwartz D.C."/>
            <person name="Rogers J."/>
            <person name="Quetier F."/>
            <person name="Town C.D."/>
            <person name="Roe B.A."/>
        </authorList>
    </citation>
    <scope>NUCLEOTIDE SEQUENCE [LARGE SCALE GENOMIC DNA]</scope>
    <source>
        <strain evidence="1">A17</strain>
        <strain evidence="2 3">cv. Jemalong A17</strain>
    </source>
</reference>
<dbReference type="eggNOG" id="KOG1601">
    <property type="taxonomic scope" value="Eukaryota"/>
</dbReference>
<dbReference type="Proteomes" id="UP000002051">
    <property type="component" value="Chromosome 2"/>
</dbReference>